<dbReference type="AlphaFoldDB" id="A0A9P5PPX5"/>
<dbReference type="EMBL" id="JADNRY010000087">
    <property type="protein sequence ID" value="KAF9066417.1"/>
    <property type="molecule type" value="Genomic_DNA"/>
</dbReference>
<protein>
    <submittedName>
        <fullName evidence="1">Uncharacterized protein</fullName>
    </submittedName>
</protein>
<evidence type="ECO:0000313" key="2">
    <source>
        <dbReference type="Proteomes" id="UP000772434"/>
    </source>
</evidence>
<comment type="caution">
    <text evidence="1">The sequence shown here is derived from an EMBL/GenBank/DDBJ whole genome shotgun (WGS) entry which is preliminary data.</text>
</comment>
<sequence>MSTRTDQNADSASQKGKFMASAMKSIQAAAEQLELTSGKLCNAIEDDADQTILQADVLRATAELTKHVMQQFQKEQVLKYPTNCPYLVQPGHRNFINELTLGPITATRTFSSSVTGAAGPGAFTTTRVYTFVTLTLLKRPKNLGKTWAARS</sequence>
<dbReference type="Proteomes" id="UP000772434">
    <property type="component" value="Unassembled WGS sequence"/>
</dbReference>
<evidence type="ECO:0000313" key="1">
    <source>
        <dbReference type="EMBL" id="KAF9066417.1"/>
    </source>
</evidence>
<keyword evidence="2" id="KW-1185">Reference proteome</keyword>
<organism evidence="1 2">
    <name type="scientific">Rhodocollybia butyracea</name>
    <dbReference type="NCBI Taxonomy" id="206335"/>
    <lineage>
        <taxon>Eukaryota</taxon>
        <taxon>Fungi</taxon>
        <taxon>Dikarya</taxon>
        <taxon>Basidiomycota</taxon>
        <taxon>Agaricomycotina</taxon>
        <taxon>Agaricomycetes</taxon>
        <taxon>Agaricomycetidae</taxon>
        <taxon>Agaricales</taxon>
        <taxon>Marasmiineae</taxon>
        <taxon>Omphalotaceae</taxon>
        <taxon>Rhodocollybia</taxon>
    </lineage>
</organism>
<accession>A0A9P5PPX5</accession>
<reference evidence="1" key="1">
    <citation type="submission" date="2020-11" db="EMBL/GenBank/DDBJ databases">
        <authorList>
            <consortium name="DOE Joint Genome Institute"/>
            <person name="Ahrendt S."/>
            <person name="Riley R."/>
            <person name="Andreopoulos W."/>
            <person name="Labutti K."/>
            <person name="Pangilinan J."/>
            <person name="Ruiz-Duenas F.J."/>
            <person name="Barrasa J.M."/>
            <person name="Sanchez-Garcia M."/>
            <person name="Camarero S."/>
            <person name="Miyauchi S."/>
            <person name="Serrano A."/>
            <person name="Linde D."/>
            <person name="Babiker R."/>
            <person name="Drula E."/>
            <person name="Ayuso-Fernandez I."/>
            <person name="Pacheco R."/>
            <person name="Padilla G."/>
            <person name="Ferreira P."/>
            <person name="Barriuso J."/>
            <person name="Kellner H."/>
            <person name="Castanera R."/>
            <person name="Alfaro M."/>
            <person name="Ramirez L."/>
            <person name="Pisabarro A.G."/>
            <person name="Kuo A."/>
            <person name="Tritt A."/>
            <person name="Lipzen A."/>
            <person name="He G."/>
            <person name="Yan M."/>
            <person name="Ng V."/>
            <person name="Cullen D."/>
            <person name="Martin F."/>
            <person name="Rosso M.-N."/>
            <person name="Henrissat B."/>
            <person name="Hibbett D."/>
            <person name="Martinez A.T."/>
            <person name="Grigoriev I.V."/>
        </authorList>
    </citation>
    <scope>NUCLEOTIDE SEQUENCE</scope>
    <source>
        <strain evidence="1">AH 40177</strain>
    </source>
</reference>
<gene>
    <name evidence="1" type="ORF">BDP27DRAFT_1423804</name>
</gene>
<proteinExistence type="predicted"/>
<name>A0A9P5PPX5_9AGAR</name>